<name>A0A3N0GN24_9ACTN</name>
<dbReference type="OrthoDB" id="9805171at2"/>
<dbReference type="Pfam" id="PF08241">
    <property type="entry name" value="Methyltransf_11"/>
    <property type="match status" value="1"/>
</dbReference>
<dbReference type="Proteomes" id="UP000279994">
    <property type="component" value="Unassembled WGS sequence"/>
</dbReference>
<dbReference type="RefSeq" id="WP_123223198.1">
    <property type="nucleotide sequence ID" value="NZ_RJSF01000040.1"/>
</dbReference>
<keyword evidence="2" id="KW-0808">Transferase</keyword>
<protein>
    <submittedName>
        <fullName evidence="2">Class I SAM-dependent methyltransferase</fullName>
    </submittedName>
</protein>
<dbReference type="InterPro" id="IPR013216">
    <property type="entry name" value="Methyltransf_11"/>
</dbReference>
<dbReference type="Gene3D" id="3.40.50.150">
    <property type="entry name" value="Vaccinia Virus protein VP39"/>
    <property type="match status" value="1"/>
</dbReference>
<keyword evidence="2" id="KW-0489">Methyltransferase</keyword>
<keyword evidence="3" id="KW-1185">Reference proteome</keyword>
<evidence type="ECO:0000313" key="2">
    <source>
        <dbReference type="EMBL" id="RNM13791.1"/>
    </source>
</evidence>
<gene>
    <name evidence="2" type="ORF">EFL26_12530</name>
</gene>
<evidence type="ECO:0000313" key="3">
    <source>
        <dbReference type="Proteomes" id="UP000279994"/>
    </source>
</evidence>
<dbReference type="InterPro" id="IPR029063">
    <property type="entry name" value="SAM-dependent_MTases_sf"/>
</dbReference>
<dbReference type="EMBL" id="RJSF01000040">
    <property type="protein sequence ID" value="RNM13791.1"/>
    <property type="molecule type" value="Genomic_DNA"/>
</dbReference>
<reference evidence="2 3" key="1">
    <citation type="submission" date="2018-11" db="EMBL/GenBank/DDBJ databases">
        <authorList>
            <person name="Li F."/>
        </authorList>
    </citation>
    <scope>NUCLEOTIDE SEQUENCE [LARGE SCALE GENOMIC DNA]</scope>
    <source>
        <strain evidence="2 3">Gsoil 818</strain>
    </source>
</reference>
<dbReference type="GO" id="GO:0008757">
    <property type="term" value="F:S-adenosylmethionine-dependent methyltransferase activity"/>
    <property type="evidence" value="ECO:0007669"/>
    <property type="project" value="InterPro"/>
</dbReference>
<dbReference type="SUPFAM" id="SSF53335">
    <property type="entry name" value="S-adenosyl-L-methionine-dependent methyltransferases"/>
    <property type="match status" value="1"/>
</dbReference>
<accession>A0A3N0GN24</accession>
<dbReference type="AlphaFoldDB" id="A0A3N0GN24"/>
<organism evidence="2 3">
    <name type="scientific">Nocardioides pocheonensis</name>
    <dbReference type="NCBI Taxonomy" id="661485"/>
    <lineage>
        <taxon>Bacteria</taxon>
        <taxon>Bacillati</taxon>
        <taxon>Actinomycetota</taxon>
        <taxon>Actinomycetes</taxon>
        <taxon>Propionibacteriales</taxon>
        <taxon>Nocardioidaceae</taxon>
        <taxon>Nocardioides</taxon>
    </lineage>
</organism>
<proteinExistence type="predicted"/>
<dbReference type="GO" id="GO:0032259">
    <property type="term" value="P:methylation"/>
    <property type="evidence" value="ECO:0007669"/>
    <property type="project" value="UniProtKB-KW"/>
</dbReference>
<comment type="caution">
    <text evidence="2">The sequence shown here is derived from an EMBL/GenBank/DDBJ whole genome shotgun (WGS) entry which is preliminary data.</text>
</comment>
<evidence type="ECO:0000259" key="1">
    <source>
        <dbReference type="Pfam" id="PF08241"/>
    </source>
</evidence>
<feature type="domain" description="Methyltransferase type 11" evidence="1">
    <location>
        <begin position="46"/>
        <end position="136"/>
    </location>
</feature>
<dbReference type="CDD" id="cd02440">
    <property type="entry name" value="AdoMet_MTases"/>
    <property type="match status" value="1"/>
</dbReference>
<sequence length="211" mass="23438">MSDSANRTSAFGESGKVTVVDRFGVWLSKRQIEKVVGSVKGKDVADVGCGYDATFMRRVMSEVGSATLIDVSLAPDLRQYEGTRVIEGLLPDAMDEIADSSLDVVLCMSVVEHLWEPDRTIAQMHRVLRPGGVCAINVPSWRGKRALEFSAFRLGLSPAEEMDDHKMYYDPRDLWPLMVRAGFQPHAIRCFRHKFGLNTFAVATKDEAGRA</sequence>